<organism evidence="2 3">
    <name type="scientific">Planctobacterium marinum</name>
    <dbReference type="NCBI Taxonomy" id="1631968"/>
    <lineage>
        <taxon>Bacteria</taxon>
        <taxon>Pseudomonadati</taxon>
        <taxon>Pseudomonadota</taxon>
        <taxon>Gammaproteobacteria</taxon>
        <taxon>Alteromonadales</taxon>
        <taxon>Alteromonadaceae</taxon>
        <taxon>Planctobacterium</taxon>
    </lineage>
</organism>
<protein>
    <submittedName>
        <fullName evidence="2">Uncharacterized protein</fullName>
    </submittedName>
</protein>
<name>A0AA48HMV5_9ALTE</name>
<dbReference type="Pfam" id="PF07494">
    <property type="entry name" value="Reg_prop"/>
    <property type="match status" value="4"/>
</dbReference>
<dbReference type="SUPFAM" id="SSF63829">
    <property type="entry name" value="Calcium-dependent phosphotriesterase"/>
    <property type="match status" value="1"/>
</dbReference>
<dbReference type="GO" id="GO:0000155">
    <property type="term" value="F:phosphorelay sensor kinase activity"/>
    <property type="evidence" value="ECO:0007669"/>
    <property type="project" value="TreeGrafter"/>
</dbReference>
<dbReference type="InterPro" id="IPR011047">
    <property type="entry name" value="Quinoprotein_ADH-like_sf"/>
</dbReference>
<dbReference type="PANTHER" id="PTHR43547:SF2">
    <property type="entry name" value="HYBRID SIGNAL TRANSDUCTION HISTIDINE KINASE C"/>
    <property type="match status" value="1"/>
</dbReference>
<sequence>MNATPIDIQFIAAGIANAKATVILEDQHRGFYIATSGSGVSYFQPNENRWQTFTEVDGLANPDIRSMLKTQGNTLWFGTANGTSCYCPSTQTWISLFMAEGLPNNSVWSLLEDQQNNIWFGTNGGGIAVLSTGTDLTSISTADWTIYNTQNGLIGDRINSLHQDQQGNIWAGTSTGVSCLEKQSQRWVNYLKHTSINCITSDRDNNIWFATNRGLICYNLKNNGWQTFKTDSGLGSNTVQSLSYAETGGLWVGTRMGISHYLGENIASPDSQPFLTLTQKDGLSDNMVWGLFQDLNNNLWVATWGGGVSLYNPQNSTWQTYTTPSEFADTYTMSVIKSDAKHVWIGTWGAISRYNLDNGQWLTLSSADNLPNNNVQCLAQLKNNEVWTGAYGGLIHYQLDTQTWHFYTENDGLTSNNVTTLLADEEQQSLYIGTDLGLCSLSGKDNKIAAIYSEQFAKQSITTIYLDDRYKLWVGTQNGVFQQTEQNSWIQYTEEQGLPSKKVTAIAIDDKQTIWLGTDKGLCRLQSGDSKFELFDSLTTQISALTCADNYVWIADNNGLLYRFDCVTSKLLSLDTFGADPLTSLALDERGDLWVASQGGGAFWLTLSSNAAGFMQNFTAGAQNFATEFAVQHPWIISGRPEAVAATDTHNDIAITFAAAHRPYLSLAKQEQKPLVWVASDEEGLYFEYLNCNQPIIKPTAQNRIEALPSRHVVALANSKSNCSGKQLWVGTSSGLALANRQYQRTEKTYSYPEIPCGPVSALATNAHNQTLVAFNKINKAQFRDETLAQSRVLTRLWLVNEHCKELHLKGEQAAVIDTTSISCIYAIDEQNFWLGTDRGLFNLCLENDLITPVEAIPCNTQVTNIAASCCRRTAVLTFAKSGNKPAFYYSEDITISPLSEQPLPASLANISNIAFDKDSDTLYAGVGSNVFELTYLS</sequence>
<dbReference type="InterPro" id="IPR015943">
    <property type="entry name" value="WD40/YVTN_repeat-like_dom_sf"/>
</dbReference>
<keyword evidence="1" id="KW-0597">Phosphoprotein</keyword>
<dbReference type="InterPro" id="IPR011110">
    <property type="entry name" value="Reg_prop"/>
</dbReference>
<dbReference type="EMBL" id="AP027272">
    <property type="protein sequence ID" value="BDX05397.1"/>
    <property type="molecule type" value="Genomic_DNA"/>
</dbReference>
<dbReference type="Gene3D" id="2.130.10.10">
    <property type="entry name" value="YVTN repeat-like/Quinoprotein amine dehydrogenase"/>
    <property type="match status" value="5"/>
</dbReference>
<proteinExistence type="predicted"/>
<dbReference type="KEGG" id="pmaw:MACH26_09180"/>
<dbReference type="Proteomes" id="UP001333710">
    <property type="component" value="Chromosome"/>
</dbReference>
<dbReference type="SUPFAM" id="SSF50998">
    <property type="entry name" value="Quinoprotein alcohol dehydrogenase-like"/>
    <property type="match status" value="2"/>
</dbReference>
<evidence type="ECO:0000313" key="3">
    <source>
        <dbReference type="Proteomes" id="UP001333710"/>
    </source>
</evidence>
<accession>A0AA48HMV5</accession>
<dbReference type="AlphaFoldDB" id="A0AA48HMV5"/>
<dbReference type="PANTHER" id="PTHR43547">
    <property type="entry name" value="TWO-COMPONENT HISTIDINE KINASE"/>
    <property type="match status" value="1"/>
</dbReference>
<dbReference type="RefSeq" id="WP_338291367.1">
    <property type="nucleotide sequence ID" value="NZ_AP027272.1"/>
</dbReference>
<evidence type="ECO:0000256" key="1">
    <source>
        <dbReference type="ARBA" id="ARBA00022553"/>
    </source>
</evidence>
<evidence type="ECO:0000313" key="2">
    <source>
        <dbReference type="EMBL" id="BDX05397.1"/>
    </source>
</evidence>
<reference evidence="2" key="1">
    <citation type="submission" date="2023-01" db="EMBL/GenBank/DDBJ databases">
        <title>Complete genome sequence of Planctobacterium marinum strain Dej080120_11.</title>
        <authorList>
            <person name="Ueki S."/>
            <person name="Maruyama F."/>
        </authorList>
    </citation>
    <scope>NUCLEOTIDE SEQUENCE</scope>
    <source>
        <strain evidence="2">Dej080120_11</strain>
    </source>
</reference>
<gene>
    <name evidence="2" type="ORF">MACH26_09180</name>
</gene>
<keyword evidence="3" id="KW-1185">Reference proteome</keyword>